<dbReference type="GO" id="GO:0019748">
    <property type="term" value="P:secondary metabolic process"/>
    <property type="evidence" value="ECO:0007669"/>
    <property type="project" value="UniProtKB-ARBA"/>
</dbReference>
<dbReference type="GO" id="GO:0004497">
    <property type="term" value="F:monooxygenase activity"/>
    <property type="evidence" value="ECO:0007669"/>
    <property type="project" value="UniProtKB-KW"/>
</dbReference>
<gene>
    <name evidence="8" type="ORF">ASPGLDRAFT_22188</name>
</gene>
<dbReference type="STRING" id="1160497.A0A1L9VXS8"/>
<evidence type="ECO:0000256" key="3">
    <source>
        <dbReference type="ARBA" id="ARBA00022723"/>
    </source>
</evidence>
<dbReference type="PANTHER" id="PTHR46206">
    <property type="entry name" value="CYTOCHROME P450"/>
    <property type="match status" value="1"/>
</dbReference>
<feature type="chain" id="PRO_5013132418" description="Cytochrome P450" evidence="7">
    <location>
        <begin position="23"/>
        <end position="137"/>
    </location>
</feature>
<protein>
    <recommendedName>
        <fullName evidence="10">Cytochrome P450</fullName>
    </recommendedName>
</protein>
<keyword evidence="4" id="KW-0560">Oxidoreductase</keyword>
<evidence type="ECO:0000256" key="7">
    <source>
        <dbReference type="SAM" id="SignalP"/>
    </source>
</evidence>
<keyword evidence="9" id="KW-1185">Reference proteome</keyword>
<sequence length="137" mass="15312">MTATDYDLLLVVVLLVISRLHTYLVKDNKPTIPAVGVPPGPLGSWKAGLRFFRDTSAIIQDGYEKYAPDGKSFRISTLPRWVVMVTDDAVLKELQNADERIISMQAAADERNSISYILGKCIHEKPYHVAIILKNLT</sequence>
<name>A0A1L9VXS8_ASPGL</name>
<evidence type="ECO:0000313" key="8">
    <source>
        <dbReference type="EMBL" id="OJJ88706.1"/>
    </source>
</evidence>
<dbReference type="EMBL" id="KV878889">
    <property type="protein sequence ID" value="OJJ88706.1"/>
    <property type="molecule type" value="Genomic_DNA"/>
</dbReference>
<proteinExistence type="inferred from homology"/>
<comment type="similarity">
    <text evidence="2">Belongs to the cytochrome P450 family.</text>
</comment>
<evidence type="ECO:0000256" key="4">
    <source>
        <dbReference type="ARBA" id="ARBA00023002"/>
    </source>
</evidence>
<organism evidence="8 9">
    <name type="scientific">Aspergillus glaucus CBS 516.65</name>
    <dbReference type="NCBI Taxonomy" id="1160497"/>
    <lineage>
        <taxon>Eukaryota</taxon>
        <taxon>Fungi</taxon>
        <taxon>Dikarya</taxon>
        <taxon>Ascomycota</taxon>
        <taxon>Pezizomycotina</taxon>
        <taxon>Eurotiomycetes</taxon>
        <taxon>Eurotiomycetidae</taxon>
        <taxon>Eurotiales</taxon>
        <taxon>Aspergillaceae</taxon>
        <taxon>Aspergillus</taxon>
        <taxon>Aspergillus subgen. Aspergillus</taxon>
    </lineage>
</organism>
<keyword evidence="3" id="KW-0479">Metal-binding</keyword>
<accession>A0A1L9VXS8</accession>
<reference evidence="9" key="1">
    <citation type="journal article" date="2017" name="Genome Biol.">
        <title>Comparative genomics reveals high biological diversity and specific adaptations in the industrially and medically important fungal genus Aspergillus.</title>
        <authorList>
            <person name="de Vries R.P."/>
            <person name="Riley R."/>
            <person name="Wiebenga A."/>
            <person name="Aguilar-Osorio G."/>
            <person name="Amillis S."/>
            <person name="Uchima C.A."/>
            <person name="Anderluh G."/>
            <person name="Asadollahi M."/>
            <person name="Askin M."/>
            <person name="Barry K."/>
            <person name="Battaglia E."/>
            <person name="Bayram O."/>
            <person name="Benocci T."/>
            <person name="Braus-Stromeyer S.A."/>
            <person name="Caldana C."/>
            <person name="Canovas D."/>
            <person name="Cerqueira G.C."/>
            <person name="Chen F."/>
            <person name="Chen W."/>
            <person name="Choi C."/>
            <person name="Clum A."/>
            <person name="Dos Santos R.A."/>
            <person name="Damasio A.R."/>
            <person name="Diallinas G."/>
            <person name="Emri T."/>
            <person name="Fekete E."/>
            <person name="Flipphi M."/>
            <person name="Freyberg S."/>
            <person name="Gallo A."/>
            <person name="Gournas C."/>
            <person name="Habgood R."/>
            <person name="Hainaut M."/>
            <person name="Harispe M.L."/>
            <person name="Henrissat B."/>
            <person name="Hilden K.S."/>
            <person name="Hope R."/>
            <person name="Hossain A."/>
            <person name="Karabika E."/>
            <person name="Karaffa L."/>
            <person name="Karanyi Z."/>
            <person name="Krasevec N."/>
            <person name="Kuo A."/>
            <person name="Kusch H."/>
            <person name="LaButti K."/>
            <person name="Lagendijk E.L."/>
            <person name="Lapidus A."/>
            <person name="Levasseur A."/>
            <person name="Lindquist E."/>
            <person name="Lipzen A."/>
            <person name="Logrieco A.F."/>
            <person name="MacCabe A."/>
            <person name="Maekelae M.R."/>
            <person name="Malavazi I."/>
            <person name="Melin P."/>
            <person name="Meyer V."/>
            <person name="Mielnichuk N."/>
            <person name="Miskei M."/>
            <person name="Molnar A.P."/>
            <person name="Mule G."/>
            <person name="Ngan C.Y."/>
            <person name="Orejas M."/>
            <person name="Orosz E."/>
            <person name="Ouedraogo J.P."/>
            <person name="Overkamp K.M."/>
            <person name="Park H.-S."/>
            <person name="Perrone G."/>
            <person name="Piumi F."/>
            <person name="Punt P.J."/>
            <person name="Ram A.F."/>
            <person name="Ramon A."/>
            <person name="Rauscher S."/>
            <person name="Record E."/>
            <person name="Riano-Pachon D.M."/>
            <person name="Robert V."/>
            <person name="Roehrig J."/>
            <person name="Ruller R."/>
            <person name="Salamov A."/>
            <person name="Salih N.S."/>
            <person name="Samson R.A."/>
            <person name="Sandor E."/>
            <person name="Sanguinetti M."/>
            <person name="Schuetze T."/>
            <person name="Sepcic K."/>
            <person name="Shelest E."/>
            <person name="Sherlock G."/>
            <person name="Sophianopoulou V."/>
            <person name="Squina F.M."/>
            <person name="Sun H."/>
            <person name="Susca A."/>
            <person name="Todd R.B."/>
            <person name="Tsang A."/>
            <person name="Unkles S.E."/>
            <person name="van de Wiele N."/>
            <person name="van Rossen-Uffink D."/>
            <person name="Oliveira J.V."/>
            <person name="Vesth T.C."/>
            <person name="Visser J."/>
            <person name="Yu J.-H."/>
            <person name="Zhou M."/>
            <person name="Andersen M.R."/>
            <person name="Archer D.B."/>
            <person name="Baker S.E."/>
            <person name="Benoit I."/>
            <person name="Brakhage A.A."/>
            <person name="Braus G.H."/>
            <person name="Fischer R."/>
            <person name="Frisvad J.C."/>
            <person name="Goldman G.H."/>
            <person name="Houbraken J."/>
            <person name="Oakley B."/>
            <person name="Pocsi I."/>
            <person name="Scazzocchio C."/>
            <person name="Seiboth B."/>
            <person name="vanKuyk P.A."/>
            <person name="Wortman J."/>
            <person name="Dyer P.S."/>
            <person name="Grigoriev I.V."/>
        </authorList>
    </citation>
    <scope>NUCLEOTIDE SEQUENCE [LARGE SCALE GENOMIC DNA]</scope>
    <source>
        <strain evidence="9">CBS 516.65</strain>
    </source>
</reference>
<dbReference type="GO" id="GO:0046872">
    <property type="term" value="F:metal ion binding"/>
    <property type="evidence" value="ECO:0007669"/>
    <property type="project" value="UniProtKB-KW"/>
</dbReference>
<dbReference type="Proteomes" id="UP000184300">
    <property type="component" value="Unassembled WGS sequence"/>
</dbReference>
<dbReference type="RefSeq" id="XP_022405382.1">
    <property type="nucleotide sequence ID" value="XM_022543161.1"/>
</dbReference>
<dbReference type="OrthoDB" id="1844152at2759"/>
<keyword evidence="5" id="KW-0408">Iron</keyword>
<keyword evidence="6" id="KW-0503">Monooxygenase</keyword>
<dbReference type="VEuPathDB" id="FungiDB:ASPGLDRAFT_22188"/>
<evidence type="ECO:0000256" key="2">
    <source>
        <dbReference type="ARBA" id="ARBA00010617"/>
    </source>
</evidence>
<comment type="cofactor">
    <cofactor evidence="1">
        <name>heme</name>
        <dbReference type="ChEBI" id="CHEBI:30413"/>
    </cofactor>
</comment>
<feature type="signal peptide" evidence="7">
    <location>
        <begin position="1"/>
        <end position="22"/>
    </location>
</feature>
<dbReference type="AlphaFoldDB" id="A0A1L9VXS8"/>
<evidence type="ECO:0000256" key="6">
    <source>
        <dbReference type="ARBA" id="ARBA00023033"/>
    </source>
</evidence>
<evidence type="ECO:0000313" key="9">
    <source>
        <dbReference type="Proteomes" id="UP000184300"/>
    </source>
</evidence>
<evidence type="ECO:0008006" key="10">
    <source>
        <dbReference type="Google" id="ProtNLM"/>
    </source>
</evidence>
<evidence type="ECO:0000256" key="5">
    <source>
        <dbReference type="ARBA" id="ARBA00023004"/>
    </source>
</evidence>
<keyword evidence="7" id="KW-0732">Signal</keyword>
<dbReference type="GeneID" id="34459422"/>
<evidence type="ECO:0000256" key="1">
    <source>
        <dbReference type="ARBA" id="ARBA00001971"/>
    </source>
</evidence>